<proteinExistence type="predicted"/>
<dbReference type="Proteomes" id="UP001221686">
    <property type="component" value="Unassembled WGS sequence"/>
</dbReference>
<organism evidence="3 4">
    <name type="scientific">Nannocystis bainbridge</name>
    <dbReference type="NCBI Taxonomy" id="2995303"/>
    <lineage>
        <taxon>Bacteria</taxon>
        <taxon>Pseudomonadati</taxon>
        <taxon>Myxococcota</taxon>
        <taxon>Polyangia</taxon>
        <taxon>Nannocystales</taxon>
        <taxon>Nannocystaceae</taxon>
        <taxon>Nannocystis</taxon>
    </lineage>
</organism>
<dbReference type="EMBL" id="JAQNDL010000001">
    <property type="protein sequence ID" value="MDC0716853.1"/>
    <property type="molecule type" value="Genomic_DNA"/>
</dbReference>
<dbReference type="InterPro" id="IPR026889">
    <property type="entry name" value="Zn_Tnp"/>
</dbReference>
<gene>
    <name evidence="3" type="ORF">POL25_08125</name>
</gene>
<dbReference type="Pfam" id="PF04986">
    <property type="entry name" value="Y2_Tnp"/>
    <property type="match status" value="1"/>
</dbReference>
<evidence type="ECO:0000313" key="4">
    <source>
        <dbReference type="Proteomes" id="UP001221686"/>
    </source>
</evidence>
<sequence>MLVRHHLPGFLARLEEGGHALPEFVRAELEAFAGCGDFEKGFVRTACRQCGDELLVPFSCKGGGFCPSCMGRRMAEGAAMLVDHVLPAVGYGQWVLSFEGPLAVRLGYDQALLAKVAEGLARAVMHDMRWSVKESHGLCSVAPLSAGVFTVVQRFRSDLGLYVHLHCLVTDGAFEELGADVRFLPIATPTPERLTAVLAQVHKVVAAVAEDDDRDVDPALAACVQLGLQGPHLAPPCEPVARPQLTVTAYGMHLHAATTVDGRDRKQLCRPRRPPVPRSRLPCRLPDEEFVSACPSCPGRRYLPTELTLFMGPWGVLVLDTFTKFPLRTA</sequence>
<dbReference type="RefSeq" id="WP_272085341.1">
    <property type="nucleotide sequence ID" value="NZ_JAQNDL010000001.1"/>
</dbReference>
<evidence type="ECO:0000259" key="2">
    <source>
        <dbReference type="Pfam" id="PF14319"/>
    </source>
</evidence>
<evidence type="ECO:0000313" key="3">
    <source>
        <dbReference type="EMBL" id="MDC0716853.1"/>
    </source>
</evidence>
<evidence type="ECO:0000259" key="1">
    <source>
        <dbReference type="Pfam" id="PF04986"/>
    </source>
</evidence>
<name>A0ABT5DVV7_9BACT</name>
<accession>A0ABT5DVV7</accession>
<comment type="caution">
    <text evidence="3">The sequence shown here is derived from an EMBL/GenBank/DDBJ whole genome shotgun (WGS) entry which is preliminary data.</text>
</comment>
<dbReference type="InterPro" id="IPR007069">
    <property type="entry name" value="Transposase_32"/>
</dbReference>
<protein>
    <submittedName>
        <fullName evidence="3">Transposase zinc-binding domain-containing protein</fullName>
    </submittedName>
</protein>
<keyword evidence="4" id="KW-1185">Reference proteome</keyword>
<reference evidence="3 4" key="1">
    <citation type="submission" date="2022-11" db="EMBL/GenBank/DDBJ databases">
        <title>Minimal conservation of predation-associated metabolite biosynthetic gene clusters underscores biosynthetic potential of Myxococcota including descriptions for ten novel species: Archangium lansinium sp. nov., Myxococcus landrumus sp. nov., Nannocystis bai.</title>
        <authorList>
            <person name="Ahearne A."/>
            <person name="Stevens C."/>
            <person name="Dowd S."/>
        </authorList>
    </citation>
    <scope>NUCLEOTIDE SEQUENCE [LARGE SCALE GENOMIC DNA]</scope>
    <source>
        <strain evidence="3 4">BB15-2</strain>
    </source>
</reference>
<feature type="domain" description="Transposase zinc-binding" evidence="2">
    <location>
        <begin position="4"/>
        <end position="97"/>
    </location>
</feature>
<feature type="domain" description="Transposase IS801/IS1294" evidence="1">
    <location>
        <begin position="147"/>
        <end position="209"/>
    </location>
</feature>
<dbReference type="Pfam" id="PF14319">
    <property type="entry name" value="Zn_Tnp_IS91"/>
    <property type="match status" value="1"/>
</dbReference>